<evidence type="ECO:0000313" key="3">
    <source>
        <dbReference type="Proteomes" id="UP000827284"/>
    </source>
</evidence>
<evidence type="ECO:0000256" key="1">
    <source>
        <dbReference type="SAM" id="MobiDB-lite"/>
    </source>
</evidence>
<feature type="region of interest" description="Disordered" evidence="1">
    <location>
        <begin position="1"/>
        <end position="161"/>
    </location>
</feature>
<organism evidence="2 3">
    <name type="scientific">Entomortierella parvispora</name>
    <dbReference type="NCBI Taxonomy" id="205924"/>
    <lineage>
        <taxon>Eukaryota</taxon>
        <taxon>Fungi</taxon>
        <taxon>Fungi incertae sedis</taxon>
        <taxon>Mucoromycota</taxon>
        <taxon>Mortierellomycotina</taxon>
        <taxon>Mortierellomycetes</taxon>
        <taxon>Mortierellales</taxon>
        <taxon>Mortierellaceae</taxon>
        <taxon>Entomortierella</taxon>
    </lineage>
</organism>
<feature type="compositionally biased region" description="Polar residues" evidence="1">
    <location>
        <begin position="21"/>
        <end position="32"/>
    </location>
</feature>
<sequence>MSSRLALQTPPSSPQPFEEQCVTSNECQQHTNNAEEDGIDTSQTPPSTPLHESDNVGLHGTENDSEKKTVDTAFAAGADKAQDEQTFAKEDNDILHPSGATASRGSALPDTKAGHSSESLEPSETEEKKEIDQSPAIEIEQPSKKPEKPTSPAEESPQSLRLIRVINDGCESSSRYGRPRCQATTLRGTQCLSDASCSYARHPAQNRFITWQNAIDNRDPSLCRGITQLMTLCKNEAETCQHQEHRDQRKVTKGDIFRAHISNHTRTREELRLYYIADRPVDIKLVEGWYVGAREPDLLHELVPQDLYPSRNRYIRDCIDSFVKRVEEITSSYPEYIRRSILYTIHQHLTDLNTSELKRNEDKTLWPFRTGYVYFTIYNPSYFQYYDKNLISNQCVVIKKGVCKDVHKRFKGPYGP</sequence>
<gene>
    <name evidence="2" type="ORF">EMPS_09797</name>
</gene>
<feature type="compositionally biased region" description="Polar residues" evidence="1">
    <location>
        <begin position="1"/>
        <end position="10"/>
    </location>
</feature>
<reference evidence="2" key="2">
    <citation type="journal article" date="2022" name="Microbiol. Resour. Announc.">
        <title>Whole-Genome Sequence of Entomortierella parvispora E1425, a Mucoromycotan Fungus Associated with Burkholderiaceae-Related Endosymbiotic Bacteria.</title>
        <authorList>
            <person name="Herlambang A."/>
            <person name="Guo Y."/>
            <person name="Takashima Y."/>
            <person name="Narisawa K."/>
            <person name="Ohta H."/>
            <person name="Nishizawa T."/>
        </authorList>
    </citation>
    <scope>NUCLEOTIDE SEQUENCE</scope>
    <source>
        <strain evidence="2">E1425</strain>
    </source>
</reference>
<name>A0A9P3M0N1_9FUNG</name>
<evidence type="ECO:0000313" key="2">
    <source>
        <dbReference type="EMBL" id="GJJ77438.1"/>
    </source>
</evidence>
<dbReference type="Proteomes" id="UP000827284">
    <property type="component" value="Unassembled WGS sequence"/>
</dbReference>
<proteinExistence type="predicted"/>
<accession>A0A9P3M0N1</accession>
<feature type="compositionally biased region" description="Basic and acidic residues" evidence="1">
    <location>
        <begin position="80"/>
        <end position="94"/>
    </location>
</feature>
<reference evidence="2" key="1">
    <citation type="submission" date="2021-11" db="EMBL/GenBank/DDBJ databases">
        <authorList>
            <person name="Herlambang A."/>
            <person name="Guo Y."/>
            <person name="Takashima Y."/>
            <person name="Nishizawa T."/>
        </authorList>
    </citation>
    <scope>NUCLEOTIDE SEQUENCE</scope>
    <source>
        <strain evidence="2">E1425</strain>
    </source>
</reference>
<protein>
    <submittedName>
        <fullName evidence="2">Uncharacterized protein</fullName>
    </submittedName>
</protein>
<dbReference type="OrthoDB" id="2437589at2759"/>
<feature type="compositionally biased region" description="Basic and acidic residues" evidence="1">
    <location>
        <begin position="61"/>
        <end position="70"/>
    </location>
</feature>
<keyword evidence="3" id="KW-1185">Reference proteome</keyword>
<dbReference type="EMBL" id="BQFW01000013">
    <property type="protein sequence ID" value="GJJ77438.1"/>
    <property type="molecule type" value="Genomic_DNA"/>
</dbReference>
<comment type="caution">
    <text evidence="2">The sequence shown here is derived from an EMBL/GenBank/DDBJ whole genome shotgun (WGS) entry which is preliminary data.</text>
</comment>
<dbReference type="AlphaFoldDB" id="A0A9P3M0N1"/>